<evidence type="ECO:0000313" key="1">
    <source>
        <dbReference type="EMBL" id="MBB1096894.1"/>
    </source>
</evidence>
<protein>
    <submittedName>
        <fullName evidence="1">Uncharacterized protein</fullName>
    </submittedName>
</protein>
<dbReference type="RefSeq" id="WP_182595500.1">
    <property type="nucleotide sequence ID" value="NZ_JACIVA010000037.1"/>
</dbReference>
<proteinExistence type="predicted"/>
<evidence type="ECO:0000313" key="2">
    <source>
        <dbReference type="Proteomes" id="UP000517106"/>
    </source>
</evidence>
<keyword evidence="2" id="KW-1185">Reference proteome</keyword>
<name>A0A7W3UJZ3_9LACO</name>
<gene>
    <name evidence="1" type="ORF">H5S09_02875</name>
</gene>
<sequence length="72" mass="8347">MEQIVTPFFVKTIFGKRVIVAQSEGSQPAFSMPKENADYIKTVSGFSKHKKLFTRYQGKDFQIMETRPKERS</sequence>
<accession>A0A7W3UJZ3</accession>
<organism evidence="1 2">
    <name type="scientific">Limosilactobacillus rudii</name>
    <dbReference type="NCBI Taxonomy" id="2759755"/>
    <lineage>
        <taxon>Bacteria</taxon>
        <taxon>Bacillati</taxon>
        <taxon>Bacillota</taxon>
        <taxon>Bacilli</taxon>
        <taxon>Lactobacillales</taxon>
        <taxon>Lactobacillaceae</taxon>
        <taxon>Limosilactobacillus</taxon>
    </lineage>
</organism>
<dbReference type="AlphaFoldDB" id="A0A7W3UJZ3"/>
<comment type="caution">
    <text evidence="1">The sequence shown here is derived from an EMBL/GenBank/DDBJ whole genome shotgun (WGS) entry which is preliminary data.</text>
</comment>
<reference evidence="1 2" key="1">
    <citation type="submission" date="2020-07" db="EMBL/GenBank/DDBJ databases">
        <title>Description of Limosilactobacillus balticus sp. nov., Limosilactobacillus agrestis sp. nov., Limosilactobacillus albertensis sp. nov., Limosilactobacillus rudii sp. nov., Limosilactobacillus fastidiosus sp. nov., five novel Limosilactobacillus species isolated from the vertebrate gastrointestinal tract, and proposal of 6 subspecies of Limosilactobacillus reuteri adapted to the gastrointestinal tract of specific vertebrate hosts.</title>
        <authorList>
            <person name="Li F."/>
            <person name="Cheng C."/>
            <person name="Zheng J."/>
            <person name="Quevedo R.M."/>
            <person name="Li J."/>
            <person name="Roos S."/>
            <person name="Gaenzle M.G."/>
            <person name="Walter J."/>
        </authorList>
    </citation>
    <scope>NUCLEOTIDE SEQUENCE [LARGE SCALE GENOMIC DNA]</scope>
    <source>
        <strain evidence="1 2">STM2_1</strain>
    </source>
</reference>
<dbReference type="EMBL" id="JACIVA010000037">
    <property type="protein sequence ID" value="MBB1096894.1"/>
    <property type="molecule type" value="Genomic_DNA"/>
</dbReference>
<dbReference type="Proteomes" id="UP000517106">
    <property type="component" value="Unassembled WGS sequence"/>
</dbReference>